<sequence length="176" mass="18920">MSPQSKAVVAIAIGGLLVWRPWKGLYESDSETPALQSPTGEAATRPSPGVEPPRAGPSTQPAPSTPPPATISAMSPEDLQKVRDAIDNIEFAFRDFSTAMRGNPVGNNAEITAALLGDNEKQLKLEIPGGSTLNDKGELCDPWGTPWFFHQLSATQTEVRSAGPDRKMYSEDDFVR</sequence>
<feature type="region of interest" description="Disordered" evidence="1">
    <location>
        <begin position="28"/>
        <end position="77"/>
    </location>
</feature>
<proteinExistence type="predicted"/>
<evidence type="ECO:0000313" key="2">
    <source>
        <dbReference type="EMBL" id="MCW1914277.1"/>
    </source>
</evidence>
<name>A0ABT3G352_9BACT</name>
<accession>A0ABT3G352</accession>
<evidence type="ECO:0000313" key="3">
    <source>
        <dbReference type="Proteomes" id="UP001165653"/>
    </source>
</evidence>
<dbReference type="RefSeq" id="WP_264513802.1">
    <property type="nucleotide sequence ID" value="NZ_JAPDDR010000005.1"/>
</dbReference>
<feature type="compositionally biased region" description="Basic and acidic residues" evidence="1">
    <location>
        <begin position="163"/>
        <end position="176"/>
    </location>
</feature>
<reference evidence="2" key="1">
    <citation type="submission" date="2022-10" db="EMBL/GenBank/DDBJ databases">
        <title>Luteolibacter sp. GHJ8, whole genome shotgun sequencing project.</title>
        <authorList>
            <person name="Zhao G."/>
            <person name="Shen L."/>
        </authorList>
    </citation>
    <scope>NUCLEOTIDE SEQUENCE</scope>
    <source>
        <strain evidence="2">GHJ8</strain>
    </source>
</reference>
<keyword evidence="3" id="KW-1185">Reference proteome</keyword>
<dbReference type="EMBL" id="JAPDDR010000005">
    <property type="protein sequence ID" value="MCW1914277.1"/>
    <property type="molecule type" value="Genomic_DNA"/>
</dbReference>
<organism evidence="2 3">
    <name type="scientific">Luteolibacter rhizosphaerae</name>
    <dbReference type="NCBI Taxonomy" id="2989719"/>
    <lineage>
        <taxon>Bacteria</taxon>
        <taxon>Pseudomonadati</taxon>
        <taxon>Verrucomicrobiota</taxon>
        <taxon>Verrucomicrobiia</taxon>
        <taxon>Verrucomicrobiales</taxon>
        <taxon>Verrucomicrobiaceae</taxon>
        <taxon>Luteolibacter</taxon>
    </lineage>
</organism>
<gene>
    <name evidence="2" type="ORF">OJ996_11870</name>
</gene>
<comment type="caution">
    <text evidence="2">The sequence shown here is derived from an EMBL/GenBank/DDBJ whole genome shotgun (WGS) entry which is preliminary data.</text>
</comment>
<dbReference type="Gene3D" id="3.30.700.10">
    <property type="entry name" value="Glycoprotein, Type 4 Pilin"/>
    <property type="match status" value="1"/>
</dbReference>
<protein>
    <submittedName>
        <fullName evidence="2">Uncharacterized protein</fullName>
    </submittedName>
</protein>
<dbReference type="Proteomes" id="UP001165653">
    <property type="component" value="Unassembled WGS sequence"/>
</dbReference>
<feature type="region of interest" description="Disordered" evidence="1">
    <location>
        <begin position="156"/>
        <end position="176"/>
    </location>
</feature>
<evidence type="ECO:0000256" key="1">
    <source>
        <dbReference type="SAM" id="MobiDB-lite"/>
    </source>
</evidence>